<dbReference type="KEGG" id="ble:BleG1_2621"/>
<comment type="cofactor">
    <cofactor evidence="8">
        <name>dipyrromethane</name>
        <dbReference type="ChEBI" id="CHEBI:60342"/>
    </cofactor>
    <text evidence="8">Binds 1 dipyrromethane group covalently.</text>
</comment>
<evidence type="ECO:0000256" key="2">
    <source>
        <dbReference type="ARBA" id="ARBA00004735"/>
    </source>
</evidence>
<dbReference type="RefSeq" id="WP_038481657.1">
    <property type="nucleotide sequence ID" value="NZ_CP003923.1"/>
</dbReference>
<dbReference type="InterPro" id="IPR022419">
    <property type="entry name" value="Porphobilin_deaminase_cofac_BS"/>
</dbReference>
<keyword evidence="5 8" id="KW-0808">Transferase</keyword>
<dbReference type="GO" id="GO:0004418">
    <property type="term" value="F:hydroxymethylbilane synthase activity"/>
    <property type="evidence" value="ECO:0007669"/>
    <property type="project" value="UniProtKB-UniRule"/>
</dbReference>
<organism evidence="11 12">
    <name type="scientific">Shouchella lehensis G1</name>
    <dbReference type="NCBI Taxonomy" id="1246626"/>
    <lineage>
        <taxon>Bacteria</taxon>
        <taxon>Bacillati</taxon>
        <taxon>Bacillota</taxon>
        <taxon>Bacilli</taxon>
        <taxon>Bacillales</taxon>
        <taxon>Bacillaceae</taxon>
        <taxon>Shouchella</taxon>
    </lineage>
</organism>
<evidence type="ECO:0000313" key="12">
    <source>
        <dbReference type="Proteomes" id="UP000027142"/>
    </source>
</evidence>
<evidence type="ECO:0000313" key="11">
    <source>
        <dbReference type="EMBL" id="AIC95188.1"/>
    </source>
</evidence>
<evidence type="ECO:0000256" key="8">
    <source>
        <dbReference type="HAMAP-Rule" id="MF_00260"/>
    </source>
</evidence>
<feature type="domain" description="Porphobilinogen deaminase C-terminal" evidence="10">
    <location>
        <begin position="226"/>
        <end position="292"/>
    </location>
</feature>
<dbReference type="PANTHER" id="PTHR11557:SF0">
    <property type="entry name" value="PORPHOBILINOGEN DEAMINASE"/>
    <property type="match status" value="1"/>
</dbReference>
<dbReference type="GO" id="GO:0005737">
    <property type="term" value="C:cytoplasm"/>
    <property type="evidence" value="ECO:0007669"/>
    <property type="project" value="UniProtKB-UniRule"/>
</dbReference>
<dbReference type="STRING" id="1246626.BleG1_2621"/>
<comment type="catalytic activity">
    <reaction evidence="7 8">
        <text>4 porphobilinogen + H2O = hydroxymethylbilane + 4 NH4(+)</text>
        <dbReference type="Rhea" id="RHEA:13185"/>
        <dbReference type="ChEBI" id="CHEBI:15377"/>
        <dbReference type="ChEBI" id="CHEBI:28938"/>
        <dbReference type="ChEBI" id="CHEBI:57845"/>
        <dbReference type="ChEBI" id="CHEBI:58126"/>
        <dbReference type="EC" id="2.5.1.61"/>
    </reaction>
</comment>
<dbReference type="OrthoDB" id="9810298at2"/>
<dbReference type="Pfam" id="PF03900">
    <property type="entry name" value="Porphobil_deamC"/>
    <property type="match status" value="1"/>
</dbReference>
<dbReference type="HOGENOM" id="CLU_019704_0_2_9"/>
<gene>
    <name evidence="8" type="primary">hemC</name>
    <name evidence="11" type="ORF">BleG1_2621</name>
</gene>
<feature type="domain" description="Porphobilinogen deaminase N-terminal" evidence="9">
    <location>
        <begin position="4"/>
        <end position="212"/>
    </location>
</feature>
<keyword evidence="12" id="KW-1185">Reference proteome</keyword>
<comment type="function">
    <text evidence="1 8">Tetrapolymerization of the monopyrrole PBG into the hydroxymethylbilane pre-uroporphyrinogen in several discrete steps.</text>
</comment>
<evidence type="ECO:0000259" key="9">
    <source>
        <dbReference type="Pfam" id="PF01379"/>
    </source>
</evidence>
<reference evidence="11 12" key="1">
    <citation type="journal article" date="2014" name="Gene">
        <title>A comparative genomic analysis of the alkalitolerant soil bacterium Bacillus lehensis G1.</title>
        <authorList>
            <person name="Noor Y.M."/>
            <person name="Samsulrizal N.H."/>
            <person name="Jema'on N.A."/>
            <person name="Low K.O."/>
            <person name="Ramli A.N."/>
            <person name="Alias N.I."/>
            <person name="Damis S.I."/>
            <person name="Fuzi S.F."/>
            <person name="Isa M.N."/>
            <person name="Murad A.M."/>
            <person name="Raih M.F."/>
            <person name="Bakar F.D."/>
            <person name="Najimudin N."/>
            <person name="Mahadi N.M."/>
            <person name="Illias R.M."/>
        </authorList>
    </citation>
    <scope>NUCLEOTIDE SEQUENCE [LARGE SCALE GENOMIC DNA]</scope>
    <source>
        <strain evidence="11 12">G1</strain>
    </source>
</reference>
<evidence type="ECO:0000256" key="1">
    <source>
        <dbReference type="ARBA" id="ARBA00002869"/>
    </source>
</evidence>
<dbReference type="InterPro" id="IPR000860">
    <property type="entry name" value="HemC"/>
</dbReference>
<dbReference type="EC" id="2.5.1.61" evidence="8"/>
<dbReference type="PANTHER" id="PTHR11557">
    <property type="entry name" value="PORPHOBILINOGEN DEAMINASE"/>
    <property type="match status" value="1"/>
</dbReference>
<dbReference type="eggNOG" id="COG0181">
    <property type="taxonomic scope" value="Bacteria"/>
</dbReference>
<dbReference type="SUPFAM" id="SSF54782">
    <property type="entry name" value="Porphobilinogen deaminase (hydroxymethylbilane synthase), C-terminal domain"/>
    <property type="match status" value="1"/>
</dbReference>
<dbReference type="FunFam" id="3.40.190.10:FF:000005">
    <property type="entry name" value="Porphobilinogen deaminase"/>
    <property type="match status" value="1"/>
</dbReference>
<comment type="pathway">
    <text evidence="2">Porphyrin-containing compound metabolism; protoporphyrin-IX biosynthesis; coproporphyrinogen-III from 5-aminolevulinate: step 2/4.</text>
</comment>
<comment type="similarity">
    <text evidence="3 8">Belongs to the HMBS family.</text>
</comment>
<name>A0A060M3Q4_9BACI</name>
<dbReference type="Gene3D" id="3.30.160.40">
    <property type="entry name" value="Porphobilinogen deaminase, C-terminal domain"/>
    <property type="match status" value="1"/>
</dbReference>
<dbReference type="Pfam" id="PF01379">
    <property type="entry name" value="Porphobil_deam"/>
    <property type="match status" value="1"/>
</dbReference>
<comment type="subunit">
    <text evidence="4 8">Monomer.</text>
</comment>
<dbReference type="Proteomes" id="UP000027142">
    <property type="component" value="Chromosome"/>
</dbReference>
<dbReference type="GO" id="GO:0006782">
    <property type="term" value="P:protoporphyrinogen IX biosynthetic process"/>
    <property type="evidence" value="ECO:0007669"/>
    <property type="project" value="UniProtKB-UniRule"/>
</dbReference>
<dbReference type="AlphaFoldDB" id="A0A060M3Q4"/>
<dbReference type="CDD" id="cd13646">
    <property type="entry name" value="PBP2_EcHMBS_like"/>
    <property type="match status" value="1"/>
</dbReference>
<keyword evidence="6 8" id="KW-0627">Porphyrin biosynthesis</keyword>
<sequence length="309" mass="33651">MRTIVLGTRRSNLAMTQTRWVIEQFKKLNVPYQFEIKEIVTKGDRILDVTLSKVGGKGLFVKEIEEALRTGEIDIAVHSMKDVPSEMLPEFVLGAITDREDPRDAIISENHVPLSELPAGAIIGTSSLRRSAQILHRYPHLSVQWIRGNVETRLRKLKEESFSAIVLAAAGLNRLGYAKSAVTHYLETDECVPAIGQGALGLEGRKEDAEVNRLLQLLNHEETASAVQAERAFLHTLNGGCQVPIGGYATVEKGGTITLTGLVGSPDGEVLLKETASGDDPVKLGTDLAKQLSAQGAEDILNKVRESLK</sequence>
<protein>
    <recommendedName>
        <fullName evidence="8">Porphobilinogen deaminase</fullName>
        <shortName evidence="8">PBG</shortName>
        <ecNumber evidence="8">2.5.1.61</ecNumber>
    </recommendedName>
    <alternativeName>
        <fullName evidence="8">Hydroxymethylbilane synthase</fullName>
        <shortName evidence="8">HMBS</shortName>
    </alternativeName>
    <alternativeName>
        <fullName evidence="8">Pre-uroporphyrinogen synthase</fullName>
    </alternativeName>
</protein>
<evidence type="ECO:0000256" key="4">
    <source>
        <dbReference type="ARBA" id="ARBA00011245"/>
    </source>
</evidence>
<dbReference type="NCBIfam" id="TIGR00212">
    <property type="entry name" value="hemC"/>
    <property type="match status" value="1"/>
</dbReference>
<dbReference type="SUPFAM" id="SSF53850">
    <property type="entry name" value="Periplasmic binding protein-like II"/>
    <property type="match status" value="1"/>
</dbReference>
<dbReference type="PRINTS" id="PR00151">
    <property type="entry name" value="PORPHBDMNASE"/>
</dbReference>
<dbReference type="FunFam" id="3.40.190.10:FF:000004">
    <property type="entry name" value="Porphobilinogen deaminase"/>
    <property type="match status" value="1"/>
</dbReference>
<dbReference type="Gene3D" id="3.40.190.10">
    <property type="entry name" value="Periplasmic binding protein-like II"/>
    <property type="match status" value="2"/>
</dbReference>
<evidence type="ECO:0000256" key="5">
    <source>
        <dbReference type="ARBA" id="ARBA00022679"/>
    </source>
</evidence>
<evidence type="ECO:0000256" key="7">
    <source>
        <dbReference type="ARBA" id="ARBA00048169"/>
    </source>
</evidence>
<dbReference type="EMBL" id="CP003923">
    <property type="protein sequence ID" value="AIC95188.1"/>
    <property type="molecule type" value="Genomic_DNA"/>
</dbReference>
<evidence type="ECO:0000256" key="3">
    <source>
        <dbReference type="ARBA" id="ARBA00005638"/>
    </source>
</evidence>
<dbReference type="PROSITE" id="PS00533">
    <property type="entry name" value="PORPHOBILINOGEN_DEAM"/>
    <property type="match status" value="1"/>
</dbReference>
<evidence type="ECO:0000256" key="6">
    <source>
        <dbReference type="ARBA" id="ARBA00023244"/>
    </source>
</evidence>
<comment type="miscellaneous">
    <text evidence="8">The porphobilinogen subunits are added to the dipyrromethane group.</text>
</comment>
<dbReference type="PATRIC" id="fig|1246626.3.peg.2615"/>
<dbReference type="InterPro" id="IPR036803">
    <property type="entry name" value="Porphobilinogen_deaminase_C_sf"/>
</dbReference>
<proteinExistence type="inferred from homology"/>
<dbReference type="PIRSF" id="PIRSF001438">
    <property type="entry name" value="4pyrrol_synth_OHMeBilane_synth"/>
    <property type="match status" value="1"/>
</dbReference>
<dbReference type="InterPro" id="IPR022418">
    <property type="entry name" value="Porphobilinogen_deaminase_C"/>
</dbReference>
<dbReference type="HAMAP" id="MF_00260">
    <property type="entry name" value="Porphobil_deam"/>
    <property type="match status" value="1"/>
</dbReference>
<feature type="modified residue" description="S-(dipyrrolylmethanemethyl)cysteine" evidence="8">
    <location>
        <position position="241"/>
    </location>
</feature>
<dbReference type="InterPro" id="IPR022417">
    <property type="entry name" value="Porphobilin_deaminase_N"/>
</dbReference>
<evidence type="ECO:0000259" key="10">
    <source>
        <dbReference type="Pfam" id="PF03900"/>
    </source>
</evidence>
<accession>A0A060M3Q4</accession>
<dbReference type="FunFam" id="3.30.160.40:FF:000001">
    <property type="entry name" value="Porphobilinogen deaminase"/>
    <property type="match status" value="1"/>
</dbReference>